<dbReference type="EMBL" id="CANI01000043">
    <property type="protein sequence ID" value="CCM79189.1"/>
    <property type="molecule type" value="Genomic_DNA"/>
</dbReference>
<comment type="caution">
    <text evidence="5">The sequence shown here is derived from an EMBL/GenBank/DDBJ whole genome shotgun (WGS) entry which is preliminary data.</text>
</comment>
<dbReference type="Pfam" id="PF00392">
    <property type="entry name" value="GntR"/>
    <property type="match status" value="1"/>
</dbReference>
<evidence type="ECO:0000256" key="2">
    <source>
        <dbReference type="ARBA" id="ARBA00023125"/>
    </source>
</evidence>
<dbReference type="Gene3D" id="1.10.10.10">
    <property type="entry name" value="Winged helix-like DNA-binding domain superfamily/Winged helix DNA-binding domain"/>
    <property type="match status" value="1"/>
</dbReference>
<name>K0Q639_9HYPH</name>
<dbReference type="InterPro" id="IPR036390">
    <property type="entry name" value="WH_DNA-bd_sf"/>
</dbReference>
<proteinExistence type="predicted"/>
<dbReference type="Proteomes" id="UP000009319">
    <property type="component" value="Unassembled WGS sequence"/>
</dbReference>
<protein>
    <submittedName>
        <fullName evidence="5">Transcriptional regulator, GntR family</fullName>
    </submittedName>
</protein>
<dbReference type="GO" id="GO:0003677">
    <property type="term" value="F:DNA binding"/>
    <property type="evidence" value="ECO:0007669"/>
    <property type="project" value="UniProtKB-KW"/>
</dbReference>
<dbReference type="PANTHER" id="PTHR44846">
    <property type="entry name" value="MANNOSYL-D-GLYCERATE TRANSPORT/METABOLISM SYSTEM REPRESSOR MNGR-RELATED"/>
    <property type="match status" value="1"/>
</dbReference>
<dbReference type="PRINTS" id="PR00035">
    <property type="entry name" value="HTHGNTR"/>
</dbReference>
<dbReference type="InterPro" id="IPR028978">
    <property type="entry name" value="Chorismate_lyase_/UTRA_dom_sf"/>
</dbReference>
<gene>
    <name evidence="5" type="ORF">BN77_p10440</name>
</gene>
<keyword evidence="6" id="KW-1185">Reference proteome</keyword>
<evidence type="ECO:0000256" key="1">
    <source>
        <dbReference type="ARBA" id="ARBA00023015"/>
    </source>
</evidence>
<dbReference type="InterPro" id="IPR000524">
    <property type="entry name" value="Tscrpt_reg_HTH_GntR"/>
</dbReference>
<dbReference type="CDD" id="cd07377">
    <property type="entry name" value="WHTH_GntR"/>
    <property type="match status" value="1"/>
</dbReference>
<feature type="domain" description="HTH gntR-type" evidence="4">
    <location>
        <begin position="2"/>
        <end position="70"/>
    </location>
</feature>
<dbReference type="FunFam" id="1.10.10.10:FF:000079">
    <property type="entry name" value="GntR family transcriptional regulator"/>
    <property type="match status" value="1"/>
</dbReference>
<dbReference type="Gene3D" id="3.40.1410.10">
    <property type="entry name" value="Chorismate lyase-like"/>
    <property type="match status" value="1"/>
</dbReference>
<reference evidence="5 6" key="1">
    <citation type="journal article" date="2013" name="Genome Announc.">
        <title>Draft Genome Sequence of Rhizobium mesoamericanum STM3625, a Nitrogen-Fixing Symbiont of Mimosa pudica Isolated in French Guiana (South America).</title>
        <authorList>
            <person name="Moulin L."/>
            <person name="Mornico D."/>
            <person name="Melkonian R."/>
            <person name="Klonowska A."/>
        </authorList>
    </citation>
    <scope>NUCLEOTIDE SEQUENCE [LARGE SCALE GENOMIC DNA]</scope>
    <source>
        <strain evidence="5 6">STM3625</strain>
    </source>
</reference>
<dbReference type="Pfam" id="PF07702">
    <property type="entry name" value="UTRA"/>
    <property type="match status" value="1"/>
</dbReference>
<dbReference type="HOGENOM" id="CLU_063236_0_2_5"/>
<dbReference type="InterPro" id="IPR011663">
    <property type="entry name" value="UTRA"/>
</dbReference>
<dbReference type="AlphaFoldDB" id="K0Q639"/>
<dbReference type="SMART" id="SM00345">
    <property type="entry name" value="HTH_GNTR"/>
    <property type="match status" value="1"/>
</dbReference>
<dbReference type="PROSITE" id="PS50949">
    <property type="entry name" value="HTH_GNTR"/>
    <property type="match status" value="1"/>
</dbReference>
<accession>K0Q639</accession>
<evidence type="ECO:0000256" key="3">
    <source>
        <dbReference type="ARBA" id="ARBA00023163"/>
    </source>
</evidence>
<dbReference type="SUPFAM" id="SSF64288">
    <property type="entry name" value="Chorismate lyase-like"/>
    <property type="match status" value="1"/>
</dbReference>
<evidence type="ECO:0000259" key="4">
    <source>
        <dbReference type="PROSITE" id="PS50949"/>
    </source>
</evidence>
<keyword evidence="1" id="KW-0805">Transcription regulation</keyword>
<dbReference type="eggNOG" id="COG2188">
    <property type="taxonomic scope" value="Bacteria"/>
</dbReference>
<sequence length="247" mass="27965">MEPIYLRIFEDIEAKILSGAWRPGDRIPREHDLVKSYGCSRMTVTKALTTLVERGLVVRKRKTGSFVASPQIDRTVMDIQDIGTEAVLAGHEHRYEILMRRVDTLGQAEARQLHGQADAEVLRIQCLHIVDGKPTAIERRIILLDAVPLARDETFASAPPAEWLLSQVPWSKAKHVIRAVSADAATARILEIKRGEPCLNLIRQTWQNDRMVTYVEITHPGDRFQFAGIFHPAEKHALRRQPHEAPP</sequence>
<dbReference type="InterPro" id="IPR050679">
    <property type="entry name" value="Bact_HTH_transcr_reg"/>
</dbReference>
<dbReference type="RefSeq" id="WP_007536244.1">
    <property type="nucleotide sequence ID" value="NZ_HF536773.1"/>
</dbReference>
<keyword evidence="2" id="KW-0238">DNA-binding</keyword>
<dbReference type="SUPFAM" id="SSF46785">
    <property type="entry name" value="Winged helix' DNA-binding domain"/>
    <property type="match status" value="1"/>
</dbReference>
<keyword evidence="3" id="KW-0804">Transcription</keyword>
<organism evidence="5 6">
    <name type="scientific">Rhizobium mesoamericanum STM3625</name>
    <dbReference type="NCBI Taxonomy" id="1211777"/>
    <lineage>
        <taxon>Bacteria</taxon>
        <taxon>Pseudomonadati</taxon>
        <taxon>Pseudomonadota</taxon>
        <taxon>Alphaproteobacteria</taxon>
        <taxon>Hyphomicrobiales</taxon>
        <taxon>Rhizobiaceae</taxon>
        <taxon>Rhizobium/Agrobacterium group</taxon>
        <taxon>Rhizobium</taxon>
    </lineage>
</organism>
<dbReference type="PANTHER" id="PTHR44846:SF16">
    <property type="entry name" value="TRANSCRIPTIONAL REGULATOR PHNF-RELATED"/>
    <property type="match status" value="1"/>
</dbReference>
<dbReference type="GO" id="GO:0003700">
    <property type="term" value="F:DNA-binding transcription factor activity"/>
    <property type="evidence" value="ECO:0007669"/>
    <property type="project" value="InterPro"/>
</dbReference>
<evidence type="ECO:0000313" key="6">
    <source>
        <dbReference type="Proteomes" id="UP000009319"/>
    </source>
</evidence>
<dbReference type="SMART" id="SM00866">
    <property type="entry name" value="UTRA"/>
    <property type="match status" value="1"/>
</dbReference>
<evidence type="ECO:0000313" key="5">
    <source>
        <dbReference type="EMBL" id="CCM79189.1"/>
    </source>
</evidence>
<dbReference type="STRING" id="1211777.BN77_p10440"/>
<dbReference type="InterPro" id="IPR036388">
    <property type="entry name" value="WH-like_DNA-bd_sf"/>
</dbReference>